<accession>A0A919JKA1</accession>
<organism evidence="2 3">
    <name type="scientific">Actinoplanes nipponensis</name>
    <dbReference type="NCBI Taxonomy" id="135950"/>
    <lineage>
        <taxon>Bacteria</taxon>
        <taxon>Bacillati</taxon>
        <taxon>Actinomycetota</taxon>
        <taxon>Actinomycetes</taxon>
        <taxon>Micromonosporales</taxon>
        <taxon>Micromonosporaceae</taxon>
        <taxon>Actinoplanes</taxon>
    </lineage>
</organism>
<protein>
    <submittedName>
        <fullName evidence="2">Uncharacterized protein</fullName>
    </submittedName>
</protein>
<gene>
    <name evidence="2" type="ORF">Ani05nite_56550</name>
</gene>
<feature type="region of interest" description="Disordered" evidence="1">
    <location>
        <begin position="306"/>
        <end position="382"/>
    </location>
</feature>
<proteinExistence type="predicted"/>
<evidence type="ECO:0000313" key="3">
    <source>
        <dbReference type="Proteomes" id="UP000647172"/>
    </source>
</evidence>
<evidence type="ECO:0000313" key="2">
    <source>
        <dbReference type="EMBL" id="GIE52121.1"/>
    </source>
</evidence>
<name>A0A919JKA1_9ACTN</name>
<dbReference type="RefSeq" id="WP_203773300.1">
    <property type="nucleotide sequence ID" value="NZ_BAAAYJ010000031.1"/>
</dbReference>
<comment type="caution">
    <text evidence="2">The sequence shown here is derived from an EMBL/GenBank/DDBJ whole genome shotgun (WGS) entry which is preliminary data.</text>
</comment>
<sequence length="410" mass="42378">MSDGTFLPKGATPWSSYNTPRIWAMVENEDDPESWRQVAALGSMAGLLKDQRSRLEAAKQKLIEAWPPEQNKASAAFVDLMDDLLFNMAENKKIADANAAALGQVLEALRQAKAKIEPLYQTYREKSDDWVPGWWDHAEDELDEKAREQMRHVERIVAEPDNVIVAPDIYEFGPRTYVDRPIGGPGGLGPGASATPFAASGSGGGRVEVPHSPPPPLPDPGTAGQGGESLPGPADVTPAPAGPSLAGVIAPAPAVSPVASAPLPPVGTGSAIVPTVPGLVIGGTGGAGGRTAFGGGGRVLPGSGFGGSMPGRGGAPAVKPAPPSWLPPAAGQPNARGARGSAGRGARTQNSMIPGTQAPGSRGRNAEHGREAGFDPDNLWATEQGVTPVIEPSRVRYRHDPGPGVIGWRQ</sequence>
<feature type="region of interest" description="Disordered" evidence="1">
    <location>
        <begin position="391"/>
        <end position="410"/>
    </location>
</feature>
<dbReference type="Proteomes" id="UP000647172">
    <property type="component" value="Unassembled WGS sequence"/>
</dbReference>
<dbReference type="AlphaFoldDB" id="A0A919JKA1"/>
<evidence type="ECO:0000256" key="1">
    <source>
        <dbReference type="SAM" id="MobiDB-lite"/>
    </source>
</evidence>
<dbReference type="EMBL" id="BOMQ01000065">
    <property type="protein sequence ID" value="GIE52121.1"/>
    <property type="molecule type" value="Genomic_DNA"/>
</dbReference>
<reference evidence="2" key="1">
    <citation type="submission" date="2021-01" db="EMBL/GenBank/DDBJ databases">
        <title>Whole genome shotgun sequence of Actinoplanes nipponensis NBRC 14063.</title>
        <authorList>
            <person name="Komaki H."/>
            <person name="Tamura T."/>
        </authorList>
    </citation>
    <scope>NUCLEOTIDE SEQUENCE</scope>
    <source>
        <strain evidence="2">NBRC 14063</strain>
    </source>
</reference>
<feature type="compositionally biased region" description="Low complexity" evidence="1">
    <location>
        <begin position="335"/>
        <end position="347"/>
    </location>
</feature>
<feature type="region of interest" description="Disordered" evidence="1">
    <location>
        <begin position="181"/>
        <end position="242"/>
    </location>
</feature>
<feature type="compositionally biased region" description="Basic and acidic residues" evidence="1">
    <location>
        <begin position="364"/>
        <end position="373"/>
    </location>
</feature>
<keyword evidence="3" id="KW-1185">Reference proteome</keyword>